<feature type="domain" description="GAG-pre-integrase" evidence="4">
    <location>
        <begin position="82"/>
        <end position="139"/>
    </location>
</feature>
<evidence type="ECO:0000313" key="5">
    <source>
        <dbReference type="EMBL" id="KAA0051809.1"/>
    </source>
</evidence>
<dbReference type="Pfam" id="PF07727">
    <property type="entry name" value="RVT_2"/>
    <property type="match status" value="1"/>
</dbReference>
<name>A0A5D3DCY4_CUCMM</name>
<dbReference type="EMBL" id="SSTD01005662">
    <property type="protein sequence ID" value="TYK21432.1"/>
    <property type="molecule type" value="Genomic_DNA"/>
</dbReference>
<evidence type="ECO:0000256" key="2">
    <source>
        <dbReference type="ARBA" id="ARBA00022801"/>
    </source>
</evidence>
<dbReference type="OrthoDB" id="1751483at2759"/>
<dbReference type="InterPro" id="IPR039537">
    <property type="entry name" value="Retrotran_Ty1/copia-like"/>
</dbReference>
<sequence>MLQLWKDRPLARECRRKKKIAESNAVTSQAKSISEEEWDEEACNFVVFGPDDVKVYHNLKVSGTPLMEGRRKDSIYVMSAETTYVNKMRENETADLWHARLDHVSYSKLKTIINKFMLKGLPQLDIREDLVCVSCQYGKAHQLPFKESKFRAKQPLELVHSDVFGPVKQSSISGMRYIGTFINDFSRCVDPISGRCYTSRNVIFDEASSWWTPEPEKSTKDEKSFKEGSKEEISQYGLDYDEAFGLVAKLITVRVFLALAASKDWKLWQMDVKNAFLNGELDRDIYMEQPKGFEDKIHHDYICKLRKALYGLKQAPRAWYG</sequence>
<dbReference type="PANTHER" id="PTHR42648">
    <property type="entry name" value="TRANSPOSASE, PUTATIVE-RELATED"/>
    <property type="match status" value="1"/>
</dbReference>
<feature type="domain" description="Reverse transcriptase Ty1/copia-type" evidence="3">
    <location>
        <begin position="237"/>
        <end position="320"/>
    </location>
</feature>
<gene>
    <name evidence="6" type="ORF">E5676_scaffold609G00970</name>
    <name evidence="5" type="ORF">E6C27_scaffold60G002220</name>
</gene>
<dbReference type="AlphaFoldDB" id="A0A5D3DCY4"/>
<dbReference type="InterPro" id="IPR013103">
    <property type="entry name" value="RVT_2"/>
</dbReference>
<dbReference type="PANTHER" id="PTHR42648:SF18">
    <property type="entry name" value="RETROTRANSPOSON, UNCLASSIFIED-LIKE PROTEIN"/>
    <property type="match status" value="1"/>
</dbReference>
<dbReference type="GO" id="GO:0046872">
    <property type="term" value="F:metal ion binding"/>
    <property type="evidence" value="ECO:0007669"/>
    <property type="project" value="UniProtKB-KW"/>
</dbReference>
<accession>A0A5D3DCY4</accession>
<organism evidence="6 8">
    <name type="scientific">Cucumis melo var. makuwa</name>
    <name type="common">Oriental melon</name>
    <dbReference type="NCBI Taxonomy" id="1194695"/>
    <lineage>
        <taxon>Eukaryota</taxon>
        <taxon>Viridiplantae</taxon>
        <taxon>Streptophyta</taxon>
        <taxon>Embryophyta</taxon>
        <taxon>Tracheophyta</taxon>
        <taxon>Spermatophyta</taxon>
        <taxon>Magnoliopsida</taxon>
        <taxon>eudicotyledons</taxon>
        <taxon>Gunneridae</taxon>
        <taxon>Pentapetalae</taxon>
        <taxon>rosids</taxon>
        <taxon>fabids</taxon>
        <taxon>Cucurbitales</taxon>
        <taxon>Cucurbitaceae</taxon>
        <taxon>Benincaseae</taxon>
        <taxon>Cucumis</taxon>
    </lineage>
</organism>
<proteinExistence type="predicted"/>
<dbReference type="EMBL" id="SSTE01011134">
    <property type="protein sequence ID" value="KAA0051809.1"/>
    <property type="molecule type" value="Genomic_DNA"/>
</dbReference>
<protein>
    <submittedName>
        <fullName evidence="6">Integrase</fullName>
    </submittedName>
</protein>
<dbReference type="Proteomes" id="UP000321947">
    <property type="component" value="Unassembled WGS sequence"/>
</dbReference>
<dbReference type="InterPro" id="IPR025724">
    <property type="entry name" value="GAG-pre-integrase_dom"/>
</dbReference>
<reference evidence="7 8" key="1">
    <citation type="submission" date="2019-08" db="EMBL/GenBank/DDBJ databases">
        <title>Draft genome sequences of two oriental melons (Cucumis melo L. var makuwa).</title>
        <authorList>
            <person name="Kwon S.-Y."/>
        </authorList>
    </citation>
    <scope>NUCLEOTIDE SEQUENCE [LARGE SCALE GENOMIC DNA]</scope>
    <source>
        <strain evidence="8">cv. Chang Bougi</strain>
        <strain evidence="7">cv. SW 3</strain>
        <tissue evidence="6">Leaf</tissue>
    </source>
</reference>
<evidence type="ECO:0000313" key="8">
    <source>
        <dbReference type="Proteomes" id="UP000321947"/>
    </source>
</evidence>
<comment type="caution">
    <text evidence="6">The sequence shown here is derived from an EMBL/GenBank/DDBJ whole genome shotgun (WGS) entry which is preliminary data.</text>
</comment>
<dbReference type="Pfam" id="PF13976">
    <property type="entry name" value="gag_pre-integrs"/>
    <property type="match status" value="1"/>
</dbReference>
<evidence type="ECO:0000313" key="7">
    <source>
        <dbReference type="Proteomes" id="UP000321393"/>
    </source>
</evidence>
<evidence type="ECO:0000259" key="4">
    <source>
        <dbReference type="Pfam" id="PF13976"/>
    </source>
</evidence>
<keyword evidence="1" id="KW-0479">Metal-binding</keyword>
<evidence type="ECO:0000259" key="3">
    <source>
        <dbReference type="Pfam" id="PF07727"/>
    </source>
</evidence>
<evidence type="ECO:0000256" key="1">
    <source>
        <dbReference type="ARBA" id="ARBA00022723"/>
    </source>
</evidence>
<keyword evidence="2" id="KW-0378">Hydrolase</keyword>
<dbReference type="GO" id="GO:0016787">
    <property type="term" value="F:hydrolase activity"/>
    <property type="evidence" value="ECO:0007669"/>
    <property type="project" value="UniProtKB-KW"/>
</dbReference>
<evidence type="ECO:0000313" key="6">
    <source>
        <dbReference type="EMBL" id="TYK21432.1"/>
    </source>
</evidence>
<dbReference type="Proteomes" id="UP000321393">
    <property type="component" value="Unassembled WGS sequence"/>
</dbReference>